<proteinExistence type="predicted"/>
<gene>
    <name evidence="2" type="ORF">GM658_17425</name>
</gene>
<accession>A0A6L6QJQ5</accession>
<name>A0A6L6QJQ5_9BURK</name>
<dbReference type="RefSeq" id="WP_155455323.1">
    <property type="nucleotide sequence ID" value="NZ_WNKX01000013.1"/>
</dbReference>
<dbReference type="EMBL" id="WNKX01000013">
    <property type="protein sequence ID" value="MTW12391.1"/>
    <property type="molecule type" value="Genomic_DNA"/>
</dbReference>
<dbReference type="AlphaFoldDB" id="A0A6L6QJQ5"/>
<dbReference type="PROSITE" id="PS51725">
    <property type="entry name" value="ABM"/>
    <property type="match status" value="1"/>
</dbReference>
<evidence type="ECO:0000313" key="2">
    <source>
        <dbReference type="EMBL" id="MTW12391.1"/>
    </source>
</evidence>
<sequence>MTTGTVILLNSLKVDPSNQAALIALLKQNVDTVVSKLDGWHGTRLIAAMDGSRVTIYSEWDSPAAVDAMRADPRMQAYFPRISELASLDSTLGELV</sequence>
<dbReference type="Pfam" id="PF03992">
    <property type="entry name" value="ABM"/>
    <property type="match status" value="1"/>
</dbReference>
<dbReference type="Gene3D" id="3.30.70.100">
    <property type="match status" value="1"/>
</dbReference>
<evidence type="ECO:0000313" key="3">
    <source>
        <dbReference type="Proteomes" id="UP000472320"/>
    </source>
</evidence>
<comment type="caution">
    <text evidence="2">The sequence shown here is derived from an EMBL/GenBank/DDBJ whole genome shotgun (WGS) entry which is preliminary data.</text>
</comment>
<dbReference type="Proteomes" id="UP000472320">
    <property type="component" value="Unassembled WGS sequence"/>
</dbReference>
<keyword evidence="3" id="KW-1185">Reference proteome</keyword>
<organism evidence="2 3">
    <name type="scientific">Massilia eburnea</name>
    <dbReference type="NCBI Taxonomy" id="1776165"/>
    <lineage>
        <taxon>Bacteria</taxon>
        <taxon>Pseudomonadati</taxon>
        <taxon>Pseudomonadota</taxon>
        <taxon>Betaproteobacteria</taxon>
        <taxon>Burkholderiales</taxon>
        <taxon>Oxalobacteraceae</taxon>
        <taxon>Telluria group</taxon>
        <taxon>Massilia</taxon>
    </lineage>
</organism>
<feature type="domain" description="ABM" evidence="1">
    <location>
        <begin position="6"/>
        <end position="95"/>
    </location>
</feature>
<protein>
    <recommendedName>
        <fullName evidence="1">ABM domain-containing protein</fullName>
    </recommendedName>
</protein>
<evidence type="ECO:0000259" key="1">
    <source>
        <dbReference type="PROSITE" id="PS51725"/>
    </source>
</evidence>
<dbReference type="InterPro" id="IPR011008">
    <property type="entry name" value="Dimeric_a/b-barrel"/>
</dbReference>
<dbReference type="InterPro" id="IPR007138">
    <property type="entry name" value="ABM_dom"/>
</dbReference>
<reference evidence="2 3" key="1">
    <citation type="submission" date="2019-11" db="EMBL/GenBank/DDBJ databases">
        <title>Type strains purchased from KCTC, JCM and DSMZ.</title>
        <authorList>
            <person name="Lu H."/>
        </authorList>
    </citation>
    <scope>NUCLEOTIDE SEQUENCE [LARGE SCALE GENOMIC DNA]</scope>
    <source>
        <strain evidence="2 3">JCM 31587</strain>
    </source>
</reference>
<dbReference type="OrthoDB" id="1493813at2"/>
<dbReference type="SUPFAM" id="SSF54909">
    <property type="entry name" value="Dimeric alpha+beta barrel"/>
    <property type="match status" value="1"/>
</dbReference>